<evidence type="ECO:0000313" key="2">
    <source>
        <dbReference type="EMBL" id="PKY60944.1"/>
    </source>
</evidence>
<gene>
    <name evidence="2" type="ORF">RhiirA4_520509</name>
</gene>
<accession>A0A2I1HPY4</accession>
<evidence type="ECO:0000256" key="1">
    <source>
        <dbReference type="SAM" id="MobiDB-lite"/>
    </source>
</evidence>
<protein>
    <submittedName>
        <fullName evidence="2">Uncharacterized protein</fullName>
    </submittedName>
</protein>
<dbReference type="Proteomes" id="UP000234323">
    <property type="component" value="Unassembled WGS sequence"/>
</dbReference>
<comment type="caution">
    <text evidence="2">The sequence shown here is derived from an EMBL/GenBank/DDBJ whole genome shotgun (WGS) entry which is preliminary data.</text>
</comment>
<name>A0A2I1HPY4_9GLOM</name>
<dbReference type="EMBL" id="LLXI01004775">
    <property type="protein sequence ID" value="PKY60944.1"/>
    <property type="molecule type" value="Genomic_DNA"/>
</dbReference>
<dbReference type="VEuPathDB" id="FungiDB:RhiirA1_476241"/>
<keyword evidence="3" id="KW-1185">Reference proteome</keyword>
<sequence>YSCVRIPELFLVNLGIPSNVPTTVDVSPQLPAAPPTLIPAIHLCSHLHIYLHAKKPNTVALSSDSFGCGWIQRDDDSFILESGSFLWTDGPISPQASELGFILQRKPHLYSPDWLCPQCNTAPEDINHLWTCPYILPELNPCMTHRKEIAKFRDDCISAFSSLKTLPNSFCDDFSALDCWDFNTPSASCLWLTRGLLPAHLTTFLKDYFLLSTIYKIVSPLLNDFQLELYGEIWLCRNVLFHAWEESQGISASSKSKTKDGLSSNSSVTSSHHHHSSLASVPQDSWISWISSSIIWGGSWISHLDFLRRLTVQPLRIVLW</sequence>
<organism evidence="2 3">
    <name type="scientific">Rhizophagus irregularis</name>
    <dbReference type="NCBI Taxonomy" id="588596"/>
    <lineage>
        <taxon>Eukaryota</taxon>
        <taxon>Fungi</taxon>
        <taxon>Fungi incertae sedis</taxon>
        <taxon>Mucoromycota</taxon>
        <taxon>Glomeromycotina</taxon>
        <taxon>Glomeromycetes</taxon>
        <taxon>Glomerales</taxon>
        <taxon>Glomeraceae</taxon>
        <taxon>Rhizophagus</taxon>
    </lineage>
</organism>
<reference evidence="2 3" key="1">
    <citation type="submission" date="2015-10" db="EMBL/GenBank/DDBJ databases">
        <title>Genome analyses suggest a sexual origin of heterokaryosis in a supposedly ancient asexual fungus.</title>
        <authorList>
            <person name="Ropars J."/>
            <person name="Sedzielewska K."/>
            <person name="Noel J."/>
            <person name="Charron P."/>
            <person name="Farinelli L."/>
            <person name="Marton T."/>
            <person name="Kruger M."/>
            <person name="Pelin A."/>
            <person name="Brachmann A."/>
            <person name="Corradi N."/>
        </authorList>
    </citation>
    <scope>NUCLEOTIDE SEQUENCE [LARGE SCALE GENOMIC DNA]</scope>
    <source>
        <strain evidence="2 3">A4</strain>
    </source>
</reference>
<dbReference type="AlphaFoldDB" id="A0A2I1HPY4"/>
<evidence type="ECO:0000313" key="3">
    <source>
        <dbReference type="Proteomes" id="UP000234323"/>
    </source>
</evidence>
<feature type="non-terminal residue" evidence="2">
    <location>
        <position position="1"/>
    </location>
</feature>
<proteinExistence type="predicted"/>
<feature type="region of interest" description="Disordered" evidence="1">
    <location>
        <begin position="253"/>
        <end position="272"/>
    </location>
</feature>